<feature type="region of interest" description="Disordered" evidence="1">
    <location>
        <begin position="1"/>
        <end position="74"/>
    </location>
</feature>
<sequence>MPPRQRNCHSAPPGRRSSAARPSAVGEACTPAPRWKRMQKGAMPALRRRPCGSSASSPRSSLPSPSSTCATPRPSVPSAWIAVELESPTVSVECAAVVRNPSAKAAGNCATAARAPPQLTIKRCSPSENSKASVEAQPPSTTLAIGGGAASTISTAPPAASR</sequence>
<evidence type="ECO:0000313" key="2">
    <source>
        <dbReference type="EMBL" id="PAV93443.1"/>
    </source>
</evidence>
<protein>
    <submittedName>
        <fullName evidence="2">Uncharacterized protein</fullName>
    </submittedName>
</protein>
<comment type="caution">
    <text evidence="2">The sequence shown here is derived from an EMBL/GenBank/DDBJ whole genome shotgun (WGS) entry which is preliminary data.</text>
</comment>
<name>A0A2A2M4W9_9BILA</name>
<dbReference type="Proteomes" id="UP000218231">
    <property type="component" value="Unassembled WGS sequence"/>
</dbReference>
<dbReference type="AlphaFoldDB" id="A0A2A2M4W9"/>
<evidence type="ECO:0000313" key="3">
    <source>
        <dbReference type="Proteomes" id="UP000218231"/>
    </source>
</evidence>
<keyword evidence="3" id="KW-1185">Reference proteome</keyword>
<gene>
    <name evidence="2" type="ORF">WR25_06982</name>
</gene>
<feature type="region of interest" description="Disordered" evidence="1">
    <location>
        <begin position="122"/>
        <end position="162"/>
    </location>
</feature>
<feature type="compositionally biased region" description="Low complexity" evidence="1">
    <location>
        <begin position="150"/>
        <end position="162"/>
    </location>
</feature>
<proteinExistence type="predicted"/>
<feature type="compositionally biased region" description="Low complexity" evidence="1">
    <location>
        <begin position="51"/>
        <end position="67"/>
    </location>
</feature>
<dbReference type="EMBL" id="LIAE01005271">
    <property type="protein sequence ID" value="PAV93443.1"/>
    <property type="molecule type" value="Genomic_DNA"/>
</dbReference>
<reference evidence="2 3" key="1">
    <citation type="journal article" date="2017" name="Curr. Biol.">
        <title>Genome architecture and evolution of a unichromosomal asexual nematode.</title>
        <authorList>
            <person name="Fradin H."/>
            <person name="Zegar C."/>
            <person name="Gutwein M."/>
            <person name="Lucas J."/>
            <person name="Kovtun M."/>
            <person name="Corcoran D."/>
            <person name="Baugh L.R."/>
            <person name="Kiontke K."/>
            <person name="Gunsalus K."/>
            <person name="Fitch D.H."/>
            <person name="Piano F."/>
        </authorList>
    </citation>
    <scope>NUCLEOTIDE SEQUENCE [LARGE SCALE GENOMIC DNA]</scope>
    <source>
        <strain evidence="2">PF1309</strain>
    </source>
</reference>
<organism evidence="2 3">
    <name type="scientific">Diploscapter pachys</name>
    <dbReference type="NCBI Taxonomy" id="2018661"/>
    <lineage>
        <taxon>Eukaryota</taxon>
        <taxon>Metazoa</taxon>
        <taxon>Ecdysozoa</taxon>
        <taxon>Nematoda</taxon>
        <taxon>Chromadorea</taxon>
        <taxon>Rhabditida</taxon>
        <taxon>Rhabditina</taxon>
        <taxon>Rhabditomorpha</taxon>
        <taxon>Rhabditoidea</taxon>
        <taxon>Rhabditidae</taxon>
        <taxon>Diploscapter</taxon>
    </lineage>
</organism>
<accession>A0A2A2M4W9</accession>
<evidence type="ECO:0000256" key="1">
    <source>
        <dbReference type="SAM" id="MobiDB-lite"/>
    </source>
</evidence>
<feature type="compositionally biased region" description="Polar residues" evidence="1">
    <location>
        <begin position="126"/>
        <end position="143"/>
    </location>
</feature>